<protein>
    <recommendedName>
        <fullName evidence="5">Zn(2)-C6 fungal-type domain-containing protein</fullName>
    </recommendedName>
</protein>
<proteinExistence type="predicted"/>
<dbReference type="Pfam" id="PF00172">
    <property type="entry name" value="Zn_clus"/>
    <property type="match status" value="1"/>
</dbReference>
<keyword evidence="1" id="KW-0805">Transcription regulation</keyword>
<accession>L1IVR4</accession>
<dbReference type="Gene3D" id="4.10.240.10">
    <property type="entry name" value="Zn(2)-C6 fungal-type DNA-binding domain"/>
    <property type="match status" value="1"/>
</dbReference>
<dbReference type="CDD" id="cd00067">
    <property type="entry name" value="GAL4"/>
    <property type="match status" value="1"/>
</dbReference>
<dbReference type="SMART" id="SM00066">
    <property type="entry name" value="GAL4"/>
    <property type="match status" value="1"/>
</dbReference>
<dbReference type="GO" id="GO:0008270">
    <property type="term" value="F:zinc ion binding"/>
    <property type="evidence" value="ECO:0007669"/>
    <property type="project" value="InterPro"/>
</dbReference>
<dbReference type="InterPro" id="IPR036864">
    <property type="entry name" value="Zn2-C6_fun-type_DNA-bd_sf"/>
</dbReference>
<evidence type="ECO:0000313" key="7">
    <source>
        <dbReference type="EnsemblProtists" id="EKX40338"/>
    </source>
</evidence>
<dbReference type="InterPro" id="IPR001138">
    <property type="entry name" value="Zn2Cys6_DnaBD"/>
</dbReference>
<dbReference type="HOGENOM" id="CLU_045055_0_0_1"/>
<dbReference type="PROSITE" id="PS00463">
    <property type="entry name" value="ZN2_CY6_FUNGAL_1"/>
    <property type="match status" value="1"/>
</dbReference>
<dbReference type="GeneID" id="17297080"/>
<feature type="domain" description="Zn(2)-C6 fungal-type" evidence="5">
    <location>
        <begin position="29"/>
        <end position="58"/>
    </location>
</feature>
<dbReference type="PANTHER" id="PTHR31069:SF32">
    <property type="entry name" value="ARGININE METABOLISM REGULATION PROTEIN II"/>
    <property type="match status" value="1"/>
</dbReference>
<dbReference type="EMBL" id="JH993032">
    <property type="protein sequence ID" value="EKX40338.1"/>
    <property type="molecule type" value="Genomic_DNA"/>
</dbReference>
<keyword evidence="4" id="KW-0539">Nucleus</keyword>
<evidence type="ECO:0000313" key="6">
    <source>
        <dbReference type="EMBL" id="EKX40338.1"/>
    </source>
</evidence>
<dbReference type="PROSITE" id="PS50048">
    <property type="entry name" value="ZN2_CY6_FUNGAL_2"/>
    <property type="match status" value="1"/>
</dbReference>
<dbReference type="PaxDb" id="55529-EKX40338"/>
<dbReference type="InterPro" id="IPR050675">
    <property type="entry name" value="OAF3"/>
</dbReference>
<evidence type="ECO:0000256" key="3">
    <source>
        <dbReference type="ARBA" id="ARBA00023163"/>
    </source>
</evidence>
<keyword evidence="8" id="KW-1185">Reference proteome</keyword>
<evidence type="ECO:0000259" key="5">
    <source>
        <dbReference type="PROSITE" id="PS50048"/>
    </source>
</evidence>
<dbReference type="SUPFAM" id="SSF57701">
    <property type="entry name" value="Zn2/Cys6 DNA-binding domain"/>
    <property type="match status" value="1"/>
</dbReference>
<name>L1IVR4_GUITC</name>
<evidence type="ECO:0000313" key="8">
    <source>
        <dbReference type="Proteomes" id="UP000011087"/>
    </source>
</evidence>
<dbReference type="GO" id="GO:0000981">
    <property type="term" value="F:DNA-binding transcription factor activity, RNA polymerase II-specific"/>
    <property type="evidence" value="ECO:0007669"/>
    <property type="project" value="InterPro"/>
</dbReference>
<dbReference type="EnsemblProtists" id="EKX40338">
    <property type="protein sequence ID" value="EKX40338"/>
    <property type="gene ID" value="GUITHDRAFT_113574"/>
</dbReference>
<dbReference type="KEGG" id="gtt:GUITHDRAFT_113574"/>
<evidence type="ECO:0000256" key="4">
    <source>
        <dbReference type="ARBA" id="ARBA00023242"/>
    </source>
</evidence>
<dbReference type="AlphaFoldDB" id="L1IVR4"/>
<dbReference type="GO" id="GO:0003677">
    <property type="term" value="F:DNA binding"/>
    <property type="evidence" value="ECO:0007669"/>
    <property type="project" value="UniProtKB-KW"/>
</dbReference>
<reference evidence="8" key="2">
    <citation type="submission" date="2012-11" db="EMBL/GenBank/DDBJ databases">
        <authorList>
            <person name="Kuo A."/>
            <person name="Curtis B.A."/>
            <person name="Tanifuji G."/>
            <person name="Burki F."/>
            <person name="Gruber A."/>
            <person name="Irimia M."/>
            <person name="Maruyama S."/>
            <person name="Arias M.C."/>
            <person name="Ball S.G."/>
            <person name="Gile G.H."/>
            <person name="Hirakawa Y."/>
            <person name="Hopkins J.F."/>
            <person name="Rensing S.A."/>
            <person name="Schmutz J."/>
            <person name="Symeonidi A."/>
            <person name="Elias M."/>
            <person name="Eveleigh R.J."/>
            <person name="Herman E.K."/>
            <person name="Klute M.J."/>
            <person name="Nakayama T."/>
            <person name="Obornik M."/>
            <person name="Reyes-Prieto A."/>
            <person name="Armbrust E.V."/>
            <person name="Aves S.J."/>
            <person name="Beiko R.G."/>
            <person name="Coutinho P."/>
            <person name="Dacks J.B."/>
            <person name="Durnford D.G."/>
            <person name="Fast N.M."/>
            <person name="Green B.R."/>
            <person name="Grisdale C."/>
            <person name="Hempe F."/>
            <person name="Henrissat B."/>
            <person name="Hoppner M.P."/>
            <person name="Ishida K.-I."/>
            <person name="Kim E."/>
            <person name="Koreny L."/>
            <person name="Kroth P.G."/>
            <person name="Liu Y."/>
            <person name="Malik S.-B."/>
            <person name="Maier U.G."/>
            <person name="McRose D."/>
            <person name="Mock T."/>
            <person name="Neilson J.A."/>
            <person name="Onodera N.T."/>
            <person name="Poole A.M."/>
            <person name="Pritham E.J."/>
            <person name="Richards T.A."/>
            <person name="Rocap G."/>
            <person name="Roy S.W."/>
            <person name="Sarai C."/>
            <person name="Schaack S."/>
            <person name="Shirato S."/>
            <person name="Slamovits C.H."/>
            <person name="Spencer D.F."/>
            <person name="Suzuki S."/>
            <person name="Worden A.Z."/>
            <person name="Zauner S."/>
            <person name="Barry K."/>
            <person name="Bell C."/>
            <person name="Bharti A.K."/>
            <person name="Crow J.A."/>
            <person name="Grimwood J."/>
            <person name="Kramer R."/>
            <person name="Lindquist E."/>
            <person name="Lucas S."/>
            <person name="Salamov A."/>
            <person name="McFadden G.I."/>
            <person name="Lane C.E."/>
            <person name="Keeling P.J."/>
            <person name="Gray M.W."/>
            <person name="Grigoriev I.V."/>
            <person name="Archibald J.M."/>
        </authorList>
    </citation>
    <scope>NUCLEOTIDE SEQUENCE</scope>
    <source>
        <strain evidence="8">CCMP2712</strain>
    </source>
</reference>
<dbReference type="OrthoDB" id="2269373at2759"/>
<dbReference type="RefSeq" id="XP_005827318.1">
    <property type="nucleotide sequence ID" value="XM_005827261.1"/>
</dbReference>
<organism evidence="6">
    <name type="scientific">Guillardia theta (strain CCMP2712)</name>
    <name type="common">Cryptophyte</name>
    <dbReference type="NCBI Taxonomy" id="905079"/>
    <lineage>
        <taxon>Eukaryota</taxon>
        <taxon>Cryptophyceae</taxon>
        <taxon>Pyrenomonadales</taxon>
        <taxon>Geminigeraceae</taxon>
        <taxon>Guillardia</taxon>
    </lineage>
</organism>
<evidence type="ECO:0000256" key="1">
    <source>
        <dbReference type="ARBA" id="ARBA00023015"/>
    </source>
</evidence>
<dbReference type="Proteomes" id="UP000011087">
    <property type="component" value="Unassembled WGS sequence"/>
</dbReference>
<keyword evidence="2" id="KW-0238">DNA-binding</keyword>
<gene>
    <name evidence="6" type="ORF">GUITHDRAFT_113574</name>
</gene>
<reference evidence="6 8" key="1">
    <citation type="journal article" date="2012" name="Nature">
        <title>Algal genomes reveal evolutionary mosaicism and the fate of nucleomorphs.</title>
        <authorList>
            <consortium name="DOE Joint Genome Institute"/>
            <person name="Curtis B.A."/>
            <person name="Tanifuji G."/>
            <person name="Burki F."/>
            <person name="Gruber A."/>
            <person name="Irimia M."/>
            <person name="Maruyama S."/>
            <person name="Arias M.C."/>
            <person name="Ball S.G."/>
            <person name="Gile G.H."/>
            <person name="Hirakawa Y."/>
            <person name="Hopkins J.F."/>
            <person name="Kuo A."/>
            <person name="Rensing S.A."/>
            <person name="Schmutz J."/>
            <person name="Symeonidi A."/>
            <person name="Elias M."/>
            <person name="Eveleigh R.J."/>
            <person name="Herman E.K."/>
            <person name="Klute M.J."/>
            <person name="Nakayama T."/>
            <person name="Obornik M."/>
            <person name="Reyes-Prieto A."/>
            <person name="Armbrust E.V."/>
            <person name="Aves S.J."/>
            <person name="Beiko R.G."/>
            <person name="Coutinho P."/>
            <person name="Dacks J.B."/>
            <person name="Durnford D.G."/>
            <person name="Fast N.M."/>
            <person name="Green B.R."/>
            <person name="Grisdale C.J."/>
            <person name="Hempel F."/>
            <person name="Henrissat B."/>
            <person name="Hoppner M.P."/>
            <person name="Ishida K."/>
            <person name="Kim E."/>
            <person name="Koreny L."/>
            <person name="Kroth P.G."/>
            <person name="Liu Y."/>
            <person name="Malik S.B."/>
            <person name="Maier U.G."/>
            <person name="McRose D."/>
            <person name="Mock T."/>
            <person name="Neilson J.A."/>
            <person name="Onodera N.T."/>
            <person name="Poole A.M."/>
            <person name="Pritham E.J."/>
            <person name="Richards T.A."/>
            <person name="Rocap G."/>
            <person name="Roy S.W."/>
            <person name="Sarai C."/>
            <person name="Schaack S."/>
            <person name="Shirato S."/>
            <person name="Slamovits C.H."/>
            <person name="Spencer D.F."/>
            <person name="Suzuki S."/>
            <person name="Worden A.Z."/>
            <person name="Zauner S."/>
            <person name="Barry K."/>
            <person name="Bell C."/>
            <person name="Bharti A.K."/>
            <person name="Crow J.A."/>
            <person name="Grimwood J."/>
            <person name="Kramer R."/>
            <person name="Lindquist E."/>
            <person name="Lucas S."/>
            <person name="Salamov A."/>
            <person name="McFadden G.I."/>
            <person name="Lane C.E."/>
            <person name="Keeling P.J."/>
            <person name="Gray M.W."/>
            <person name="Grigoriev I.V."/>
            <person name="Archibald J.M."/>
        </authorList>
    </citation>
    <scope>NUCLEOTIDE SEQUENCE</scope>
    <source>
        <strain evidence="6 8">CCMP2712</strain>
    </source>
</reference>
<dbReference type="PANTHER" id="PTHR31069">
    <property type="entry name" value="OLEATE-ACTIVATED TRANSCRIPTION FACTOR 1-RELATED"/>
    <property type="match status" value="1"/>
</dbReference>
<keyword evidence="3" id="KW-0804">Transcription</keyword>
<evidence type="ECO:0000256" key="2">
    <source>
        <dbReference type="ARBA" id="ARBA00023125"/>
    </source>
</evidence>
<sequence length="448" mass="50803">MRWDDPLSKLPNQRTSPCVHEDGAEGVESCSFCRRRKVKCDKMRPCSRCVSSGRHLECMGSDLTDLQQDELVDISEEQDGEIVLPQKRRTPDTSETFYDLPASESFESFAAHSSEQLYVLRPLQTAMHLYLRDPISGQVCSCDHLLPQLLVKAFWQAGYNKTLMVKMFHDMPSPVRTAFFNGLHAIERIATSANMGEFAAMRCQQSAANGHSIFNIDDLRESVSSQANLGYWIMEIDPNTMISSGIATFLNMHPDEMLARLGNCDNWLPHSELEFFGSMAYETVKLLDSRIVRNLRILRRCPRSGKLIDPFLVRLTSMKERDAYGRVTRAMHVLQRLTPEEYDLACINEPETCRPLMDAIGDARGGEELLETANYDSLFTQSFMTLNESVQVEQRGGEIIERNLEELGGRDLTIAGWQGLQHTQQLTAKIQQLFAPFVDFAISKKLLT</sequence>
<reference evidence="7" key="3">
    <citation type="submission" date="2016-03" db="UniProtKB">
        <authorList>
            <consortium name="EnsemblProtists"/>
        </authorList>
    </citation>
    <scope>IDENTIFICATION</scope>
</reference>